<sequence length="310" mass="32606">MRSITASLALVFSLSLASTSSAQDTNCSAIFNEFLPTATSPNAFQKCYTDQVYNTELVAQGGMPDYADVIAKVCNRPACSHSTLASATTKYMDACSASIDVEAANGNILQLGKTALEVFFAEPLRGVYCILDPNAVTLPPPVVNRPVYCLAKDVADPAGRFVTNLAVYLTSGAIRSSQDPFFASLDPKDTCSPCSQLALNETVHFLAQTLMPKIAPFYTPEFVQYWSKLIPAYNALCKTSIVQTWPEGTLNQTVAGVPTGTPTAPVVALPTASAPAPATPSVSKNGCQIAAAPTTKGVALAMFAAVIGLF</sequence>
<name>A0A9P5SCN8_9FUNG</name>
<dbReference type="AlphaFoldDB" id="A0A9P5SCN8"/>
<proteinExistence type="predicted"/>
<dbReference type="EMBL" id="JAAAUY010001394">
    <property type="protein sequence ID" value="KAF9323002.1"/>
    <property type="molecule type" value="Genomic_DNA"/>
</dbReference>
<accession>A0A9P5SCN8</accession>
<gene>
    <name evidence="2" type="ORF">BG006_001854</name>
</gene>
<feature type="chain" id="PRO_5040115029" evidence="1">
    <location>
        <begin position="23"/>
        <end position="310"/>
    </location>
</feature>
<keyword evidence="3" id="KW-1185">Reference proteome</keyword>
<feature type="signal peptide" evidence="1">
    <location>
        <begin position="1"/>
        <end position="22"/>
    </location>
</feature>
<evidence type="ECO:0000313" key="3">
    <source>
        <dbReference type="Proteomes" id="UP000696485"/>
    </source>
</evidence>
<keyword evidence="1" id="KW-0732">Signal</keyword>
<dbReference type="Proteomes" id="UP000696485">
    <property type="component" value="Unassembled WGS sequence"/>
</dbReference>
<organism evidence="2 3">
    <name type="scientific">Podila minutissima</name>
    <dbReference type="NCBI Taxonomy" id="64525"/>
    <lineage>
        <taxon>Eukaryota</taxon>
        <taxon>Fungi</taxon>
        <taxon>Fungi incertae sedis</taxon>
        <taxon>Mucoromycota</taxon>
        <taxon>Mortierellomycotina</taxon>
        <taxon>Mortierellomycetes</taxon>
        <taxon>Mortierellales</taxon>
        <taxon>Mortierellaceae</taxon>
        <taxon>Podila</taxon>
    </lineage>
</organism>
<protein>
    <submittedName>
        <fullName evidence="2">Uncharacterized protein</fullName>
    </submittedName>
</protein>
<evidence type="ECO:0000256" key="1">
    <source>
        <dbReference type="SAM" id="SignalP"/>
    </source>
</evidence>
<evidence type="ECO:0000313" key="2">
    <source>
        <dbReference type="EMBL" id="KAF9323002.1"/>
    </source>
</evidence>
<reference evidence="2" key="1">
    <citation type="journal article" date="2020" name="Fungal Divers.">
        <title>Resolving the Mortierellaceae phylogeny through synthesis of multi-gene phylogenetics and phylogenomics.</title>
        <authorList>
            <person name="Vandepol N."/>
            <person name="Liber J."/>
            <person name="Desiro A."/>
            <person name="Na H."/>
            <person name="Kennedy M."/>
            <person name="Barry K."/>
            <person name="Grigoriev I.V."/>
            <person name="Miller A.N."/>
            <person name="O'Donnell K."/>
            <person name="Stajich J.E."/>
            <person name="Bonito G."/>
        </authorList>
    </citation>
    <scope>NUCLEOTIDE SEQUENCE</scope>
    <source>
        <strain evidence="2">NVP1</strain>
    </source>
</reference>
<comment type="caution">
    <text evidence="2">The sequence shown here is derived from an EMBL/GenBank/DDBJ whole genome shotgun (WGS) entry which is preliminary data.</text>
</comment>